<dbReference type="GO" id="GO:0031267">
    <property type="term" value="F:small GTPase binding"/>
    <property type="evidence" value="ECO:0007669"/>
    <property type="project" value="TreeGrafter"/>
</dbReference>
<dbReference type="Proteomes" id="UP001152320">
    <property type="component" value="Chromosome 8"/>
</dbReference>
<dbReference type="GO" id="GO:0005096">
    <property type="term" value="F:GTPase activator activity"/>
    <property type="evidence" value="ECO:0007669"/>
    <property type="project" value="UniProtKB-KW"/>
</dbReference>
<sequence>MTRHMNMASSRGTAEVFNQPKKFNSKNTPSVPVENVPTGILISFEPTEKDHGQNPSESPSFSRNMETIVESEGRSGEAASVVDLNGSRRLEAVQERGDDNPQDQSNSDSMATQNDNQNATDSFKLCGYLDKLGEKGIIKTYKKRWFVFDNQRCMLCYYRSHEVVVPLGSIPIANATFSFNPSDSERPGNFSITVEGRVYQLQAKDYHTKMYWLQELQERRKSYSQLRTSLARDSTKRSSMEPTTGLVSTKRMKEKGGDPWSGLPPLLQPVTMPLHAVGEDTAGSAKPGISLSSIKMDLKNPIVGIKRWKSMHHESVPSNQTNSSVPSQAGADPCNVQAQSSPPIPKPRRKHLNADTSFMRPTSILQRFASNSSENSAEKCPKCAQLQAQLCSVQEELEMLDSEAKASQEVIQILHKQLTEGKIQQSTNVKFLECKTDQAKLTLMHRKDKQLVQLEQLLQEVKHDREAMKKELMAFQSKVGDLEEQISMFKEMLVAKDEIVMDLTMKIGDLEKAPPVTASSVEETSPQSPNSFTDQNFLGEKVDGFSVGQKLPPVANAFYLDRHEYEKLKDACQAFETQNKFLNKEILELNELRTQDQLRENTYTEKLDEFEAELYKLQSKHCLLLNELKAPRREVTSMEDTDDLVSQLIEEAIQSRGGDVENPVDDIPGRELYDKYGFTESLDDEDKEADEPLVTMAAEFQKKVDEIAMKHKSDENISHSVKWENFIISCRNRALVSTPELKSLVRSGIPHEHRARIWKECIERRVKRDMEECGPCYYEKLKTKNHNTSNPAVKQIELDLLRTLPNNRHYDKITSPGIPKLRNVLLAYSVHNPAIGYCQGLNRLAAIALLYLEEEDVFWCLVCVIEHIMPMDYYSKTLIGSQTDQKVLKDLLAEKLPRLNAHLDQHNIDLSLVTFNWFITVFCDNIPAETMLRIWDTFLFEGDKVLFRYALAFFKVAEEKLLTKKDYLSIFATLRQLPNMMKDVKKISQIAFHDLNPFPKKNIMAKREVHRKQVTQQLEELEAIRREFVPRHSQDDLIGSDDDDEEFETLEAPPDYP</sequence>
<gene>
    <name evidence="7" type="ORF">HOLleu_18674</name>
</gene>
<organism evidence="7 8">
    <name type="scientific">Holothuria leucospilota</name>
    <name type="common">Black long sea cucumber</name>
    <name type="synonym">Mertensiothuria leucospilota</name>
    <dbReference type="NCBI Taxonomy" id="206669"/>
    <lineage>
        <taxon>Eukaryota</taxon>
        <taxon>Metazoa</taxon>
        <taxon>Echinodermata</taxon>
        <taxon>Eleutherozoa</taxon>
        <taxon>Echinozoa</taxon>
        <taxon>Holothuroidea</taxon>
        <taxon>Aspidochirotacea</taxon>
        <taxon>Aspidochirotida</taxon>
        <taxon>Holothuriidae</taxon>
        <taxon>Holothuria</taxon>
    </lineage>
</organism>
<dbReference type="SMART" id="SM00164">
    <property type="entry name" value="TBC"/>
    <property type="match status" value="1"/>
</dbReference>
<dbReference type="InterPro" id="IPR000195">
    <property type="entry name" value="Rab-GAP-TBC_dom"/>
</dbReference>
<dbReference type="PROSITE" id="PS50003">
    <property type="entry name" value="PH_DOMAIN"/>
    <property type="match status" value="1"/>
</dbReference>
<dbReference type="GO" id="GO:0005829">
    <property type="term" value="C:cytosol"/>
    <property type="evidence" value="ECO:0007669"/>
    <property type="project" value="UniProtKB-ARBA"/>
</dbReference>
<feature type="compositionally biased region" description="Polar residues" evidence="4">
    <location>
        <begin position="53"/>
        <end position="63"/>
    </location>
</feature>
<feature type="compositionally biased region" description="Polar residues" evidence="4">
    <location>
        <begin position="21"/>
        <end position="30"/>
    </location>
</feature>
<name>A0A9Q1C430_HOLLE</name>
<dbReference type="Gene3D" id="1.10.472.80">
    <property type="entry name" value="Ypt/Rab-GAP domain of gyp1p, domain 3"/>
    <property type="match status" value="1"/>
</dbReference>
<dbReference type="FunFam" id="1.10.8.270:FF:000014">
    <property type="entry name" value="Putative TBC1 domain family member 2B"/>
    <property type="match status" value="1"/>
</dbReference>
<feature type="region of interest" description="Disordered" evidence="4">
    <location>
        <begin position="1032"/>
        <end position="1057"/>
    </location>
</feature>
<feature type="domain" description="PH" evidence="5">
    <location>
        <begin position="122"/>
        <end position="221"/>
    </location>
</feature>
<dbReference type="Pfam" id="PF00566">
    <property type="entry name" value="RabGAP-TBC"/>
    <property type="match status" value="1"/>
</dbReference>
<keyword evidence="1" id="KW-0343">GTPase activation</keyword>
<feature type="region of interest" description="Disordered" evidence="4">
    <location>
        <begin position="94"/>
        <end position="118"/>
    </location>
</feature>
<feature type="domain" description="Rab-GAP TBC" evidence="6">
    <location>
        <begin position="748"/>
        <end position="942"/>
    </location>
</feature>
<dbReference type="SMART" id="SM00233">
    <property type="entry name" value="PH"/>
    <property type="match status" value="1"/>
</dbReference>
<dbReference type="InterPro" id="IPR035969">
    <property type="entry name" value="Rab-GAP_TBC_sf"/>
</dbReference>
<feature type="region of interest" description="Disordered" evidence="4">
    <location>
        <begin position="313"/>
        <end position="350"/>
    </location>
</feature>
<dbReference type="FunFam" id="1.10.472.80:FF:000018">
    <property type="entry name" value="TBC1 domain family member 2B"/>
    <property type="match status" value="1"/>
</dbReference>
<feature type="region of interest" description="Disordered" evidence="4">
    <location>
        <begin position="229"/>
        <end position="258"/>
    </location>
</feature>
<dbReference type="InterPro" id="IPR011993">
    <property type="entry name" value="PH-like_dom_sf"/>
</dbReference>
<dbReference type="SUPFAM" id="SSF47923">
    <property type="entry name" value="Ypt/Rab-GAP domain of gyp1p"/>
    <property type="match status" value="2"/>
</dbReference>
<dbReference type="SUPFAM" id="SSF50729">
    <property type="entry name" value="PH domain-like"/>
    <property type="match status" value="1"/>
</dbReference>
<protein>
    <submittedName>
        <fullName evidence="7">TBC1 domain family member 2B</fullName>
    </submittedName>
</protein>
<dbReference type="Gene3D" id="2.30.29.30">
    <property type="entry name" value="Pleckstrin-homology domain (PH domain)/Phosphotyrosine-binding domain (PTB)"/>
    <property type="match status" value="1"/>
</dbReference>
<accession>A0A9Q1C430</accession>
<evidence type="ECO:0000256" key="1">
    <source>
        <dbReference type="ARBA" id="ARBA00022468"/>
    </source>
</evidence>
<evidence type="ECO:0000313" key="8">
    <source>
        <dbReference type="Proteomes" id="UP001152320"/>
    </source>
</evidence>
<keyword evidence="8" id="KW-1185">Reference proteome</keyword>
<feature type="coiled-coil region" evidence="3">
    <location>
        <begin position="565"/>
        <end position="620"/>
    </location>
</feature>
<proteinExistence type="predicted"/>
<feature type="compositionally biased region" description="Acidic residues" evidence="4">
    <location>
        <begin position="1038"/>
        <end position="1049"/>
    </location>
</feature>
<feature type="compositionally biased region" description="Polar residues" evidence="4">
    <location>
        <begin position="316"/>
        <end position="327"/>
    </location>
</feature>
<dbReference type="Gene3D" id="1.10.8.270">
    <property type="entry name" value="putative rabgap domain of human tbc1 domain family member 14 like domains"/>
    <property type="match status" value="1"/>
</dbReference>
<feature type="coiled-coil region" evidence="3">
    <location>
        <begin position="444"/>
        <end position="485"/>
    </location>
</feature>
<evidence type="ECO:0000313" key="7">
    <source>
        <dbReference type="EMBL" id="KAJ8037775.1"/>
    </source>
</evidence>
<dbReference type="PANTHER" id="PTHR47219">
    <property type="entry name" value="RAB GTPASE-ACTIVATING PROTEIN 1-LIKE"/>
    <property type="match status" value="1"/>
</dbReference>
<dbReference type="FunFam" id="2.30.29.30:FF:000248">
    <property type="entry name" value="TBC1 domain family member 2A isoform X1"/>
    <property type="match status" value="1"/>
</dbReference>
<dbReference type="InterPro" id="IPR050302">
    <property type="entry name" value="Rab_GAP_TBC_domain"/>
</dbReference>
<evidence type="ECO:0000256" key="2">
    <source>
        <dbReference type="ARBA" id="ARBA00023054"/>
    </source>
</evidence>
<dbReference type="OrthoDB" id="294251at2759"/>
<evidence type="ECO:0000256" key="4">
    <source>
        <dbReference type="SAM" id="MobiDB-lite"/>
    </source>
</evidence>
<dbReference type="EMBL" id="JAIZAY010000008">
    <property type="protein sequence ID" value="KAJ8037775.1"/>
    <property type="molecule type" value="Genomic_DNA"/>
</dbReference>
<evidence type="ECO:0000256" key="3">
    <source>
        <dbReference type="SAM" id="Coils"/>
    </source>
</evidence>
<evidence type="ECO:0000259" key="6">
    <source>
        <dbReference type="PROSITE" id="PS50086"/>
    </source>
</evidence>
<comment type="caution">
    <text evidence="7">The sequence shown here is derived from an EMBL/GenBank/DDBJ whole genome shotgun (WGS) entry which is preliminary data.</text>
</comment>
<reference evidence="7" key="1">
    <citation type="submission" date="2021-10" db="EMBL/GenBank/DDBJ databases">
        <title>Tropical sea cucumber genome reveals ecological adaptation and Cuvierian tubules defense mechanism.</title>
        <authorList>
            <person name="Chen T."/>
        </authorList>
    </citation>
    <scope>NUCLEOTIDE SEQUENCE</scope>
    <source>
        <strain evidence="7">Nanhai2018</strain>
        <tissue evidence="7">Muscle</tissue>
    </source>
</reference>
<dbReference type="AlphaFoldDB" id="A0A9Q1C430"/>
<keyword evidence="2 3" id="KW-0175">Coiled coil</keyword>
<dbReference type="GO" id="GO:0031410">
    <property type="term" value="C:cytoplasmic vesicle"/>
    <property type="evidence" value="ECO:0007669"/>
    <property type="project" value="UniProtKB-ARBA"/>
</dbReference>
<evidence type="ECO:0000259" key="5">
    <source>
        <dbReference type="PROSITE" id="PS50003"/>
    </source>
</evidence>
<dbReference type="PROSITE" id="PS50086">
    <property type="entry name" value="TBC_RABGAP"/>
    <property type="match status" value="1"/>
</dbReference>
<dbReference type="PANTHER" id="PTHR47219:SF20">
    <property type="entry name" value="TBC1 DOMAIN FAMILY MEMBER 2B"/>
    <property type="match status" value="1"/>
</dbReference>
<dbReference type="Pfam" id="PF15413">
    <property type="entry name" value="PH_11"/>
    <property type="match status" value="1"/>
</dbReference>
<feature type="region of interest" description="Disordered" evidence="4">
    <location>
        <begin position="1"/>
        <end position="63"/>
    </location>
</feature>
<dbReference type="InterPro" id="IPR001849">
    <property type="entry name" value="PH_domain"/>
</dbReference>